<proteinExistence type="predicted"/>
<dbReference type="Gene3D" id="3.90.226.10">
    <property type="entry name" value="2-enoyl-CoA Hydratase, Chain A, domain 1"/>
    <property type="match status" value="1"/>
</dbReference>
<evidence type="ECO:0000313" key="3">
    <source>
        <dbReference type="EMBL" id="MFD2962400.1"/>
    </source>
</evidence>
<dbReference type="Pfam" id="PF03572">
    <property type="entry name" value="Peptidase_S41"/>
    <property type="match status" value="1"/>
</dbReference>
<evidence type="ECO:0000313" key="4">
    <source>
        <dbReference type="Proteomes" id="UP001597560"/>
    </source>
</evidence>
<sequence>MISKKNINLLLANLLLFSGYALGQSTCNCLDNLQKAIQRVEADYAGFPDKITEKNDVAYARLKDRLKKRAISLNDPIACYGVLSDYVNYFYDKHFRIEYNAPIDSVVIEIDAEQVMKTSTTSKPNSITGIWKNPEGTEIAIFKQKDRSYQAVKLVSAADDFPKGFVYFTLTPKGNNYTVKLYNRKINLEIPAKQVGNLLRIWNFQLWAKVGNAPLSEGEKAEWASWQEHKKGLLFKKLNPDLAYLKIPTFDGNEGAIQSLVSENDSVIRNSKYLIIDLTGNAGGSAGWVALMPYLMTNQVNQKSSLLRVSKANVTNKLRDLEPFVKSPIPNEYKKYFPKETLAQYQKAYRDLPSTSQVFYPTPAVNFPLEAVLKYPEKVALIVDDFGGSATEYFFYLTKQSKKVISYGEPTIGMMDYVGMSIPTTLPYKAFKLYIPIEKSSWTDEHPIDRTGFEPQVPIAGRQEDWLTYIIKDLPSRPLNL</sequence>
<dbReference type="InterPro" id="IPR029045">
    <property type="entry name" value="ClpP/crotonase-like_dom_sf"/>
</dbReference>
<evidence type="ECO:0000256" key="1">
    <source>
        <dbReference type="SAM" id="SignalP"/>
    </source>
</evidence>
<dbReference type="InterPro" id="IPR005151">
    <property type="entry name" value="Tail-specific_protease"/>
</dbReference>
<dbReference type="SUPFAM" id="SSF52096">
    <property type="entry name" value="ClpP/crotonase"/>
    <property type="match status" value="1"/>
</dbReference>
<comment type="caution">
    <text evidence="3">The sequence shown here is derived from an EMBL/GenBank/DDBJ whole genome shotgun (WGS) entry which is preliminary data.</text>
</comment>
<organism evidence="3 4">
    <name type="scientific">Olivibacter jilunii</name>
    <dbReference type="NCBI Taxonomy" id="985016"/>
    <lineage>
        <taxon>Bacteria</taxon>
        <taxon>Pseudomonadati</taxon>
        <taxon>Bacteroidota</taxon>
        <taxon>Sphingobacteriia</taxon>
        <taxon>Sphingobacteriales</taxon>
        <taxon>Sphingobacteriaceae</taxon>
        <taxon>Olivibacter</taxon>
    </lineage>
</organism>
<name>A0ABW6AYV1_9SPHI</name>
<feature type="domain" description="Tail specific protease" evidence="2">
    <location>
        <begin position="241"/>
        <end position="458"/>
    </location>
</feature>
<protein>
    <submittedName>
        <fullName evidence="3">S41 family peptidase</fullName>
    </submittedName>
</protein>
<keyword evidence="1" id="KW-0732">Signal</keyword>
<keyword evidence="4" id="KW-1185">Reference proteome</keyword>
<evidence type="ECO:0000259" key="2">
    <source>
        <dbReference type="Pfam" id="PF03572"/>
    </source>
</evidence>
<accession>A0ABW6AYV1</accession>
<feature type="signal peptide" evidence="1">
    <location>
        <begin position="1"/>
        <end position="23"/>
    </location>
</feature>
<feature type="chain" id="PRO_5045419755" evidence="1">
    <location>
        <begin position="24"/>
        <end position="481"/>
    </location>
</feature>
<dbReference type="RefSeq" id="WP_377610584.1">
    <property type="nucleotide sequence ID" value="NZ_JBHUPA010000007.1"/>
</dbReference>
<reference evidence="4" key="1">
    <citation type="journal article" date="2019" name="Int. J. Syst. Evol. Microbiol.">
        <title>The Global Catalogue of Microorganisms (GCM) 10K type strain sequencing project: providing services to taxonomists for standard genome sequencing and annotation.</title>
        <authorList>
            <consortium name="The Broad Institute Genomics Platform"/>
            <consortium name="The Broad Institute Genome Sequencing Center for Infectious Disease"/>
            <person name="Wu L."/>
            <person name="Ma J."/>
        </authorList>
    </citation>
    <scope>NUCLEOTIDE SEQUENCE [LARGE SCALE GENOMIC DNA]</scope>
    <source>
        <strain evidence="4">KCTC 23098</strain>
    </source>
</reference>
<dbReference type="EMBL" id="JBHUPA010000007">
    <property type="protein sequence ID" value="MFD2962400.1"/>
    <property type="molecule type" value="Genomic_DNA"/>
</dbReference>
<dbReference type="Proteomes" id="UP001597560">
    <property type="component" value="Unassembled WGS sequence"/>
</dbReference>
<gene>
    <name evidence="3" type="ORF">ACFS6J_11430</name>
</gene>